<accession>A0A0H2LV24</accession>
<keyword evidence="3" id="KW-1185">Reference proteome</keyword>
<dbReference type="PATRIC" id="fig|34073.19.peg.4773"/>
<dbReference type="Gene3D" id="3.90.550.10">
    <property type="entry name" value="Spore Coat Polysaccharide Biosynthesis Protein SpsA, Chain A"/>
    <property type="match status" value="1"/>
</dbReference>
<dbReference type="RefSeq" id="WP_047786190.1">
    <property type="nucleotide sequence ID" value="NZ_JZWI01000026.1"/>
</dbReference>
<keyword evidence="2" id="KW-0328">Glycosyltransferase</keyword>
<keyword evidence="2" id="KW-0808">Transferase</keyword>
<sequence>MSIPHSPKISVALCTHNGARFLREQVRSICLQTLPPVEIVLSDDASTDGSVDVVRAAVAECAAERPEYPVALRIFENRPALRVVKNFEQAIGVCTSELIALSDQDDIWLPERLEQMVPLFESDPNLLLLHTDARLVDAERRDIGDTLFHALEVTPSEIERIHGGNAFEVFLRRNLVTGATTVFRRSLLEHALPLPVEWVHDEWLGIIASAIGRVELLEQPLIDYRQHQSNQIGARRDTFAGKVRKALASRGNTHVERAFKAELLLARLEQLGGRVAPQILDKVRSKIEHQRFRAALPASRIARCLPIFREAMTGRYDKFGRGFRGVVRDLFESV</sequence>
<dbReference type="PANTHER" id="PTHR43685:SF11">
    <property type="entry name" value="GLYCOSYLTRANSFERASE TAGX-RELATED"/>
    <property type="match status" value="1"/>
</dbReference>
<dbReference type="AlphaFoldDB" id="A0A0H2LV24"/>
<dbReference type="InterPro" id="IPR029044">
    <property type="entry name" value="Nucleotide-diphossugar_trans"/>
</dbReference>
<dbReference type="Pfam" id="PF00535">
    <property type="entry name" value="Glycos_transf_2"/>
    <property type="match status" value="1"/>
</dbReference>
<name>A0A0H2LV24_VARPD</name>
<dbReference type="PANTHER" id="PTHR43685">
    <property type="entry name" value="GLYCOSYLTRANSFERASE"/>
    <property type="match status" value="1"/>
</dbReference>
<feature type="domain" description="Glycosyltransferase 2-like" evidence="1">
    <location>
        <begin position="10"/>
        <end position="188"/>
    </location>
</feature>
<evidence type="ECO:0000313" key="2">
    <source>
        <dbReference type="EMBL" id="KLN54098.1"/>
    </source>
</evidence>
<evidence type="ECO:0000313" key="3">
    <source>
        <dbReference type="Proteomes" id="UP000035170"/>
    </source>
</evidence>
<protein>
    <submittedName>
        <fullName evidence="2">Putative glycosyltransferase EpsE</fullName>
        <ecNumber evidence="2">2.4.-.-</ecNumber>
    </submittedName>
</protein>
<organism evidence="2 3">
    <name type="scientific">Variovorax paradoxus</name>
    <dbReference type="NCBI Taxonomy" id="34073"/>
    <lineage>
        <taxon>Bacteria</taxon>
        <taxon>Pseudomonadati</taxon>
        <taxon>Pseudomonadota</taxon>
        <taxon>Betaproteobacteria</taxon>
        <taxon>Burkholderiales</taxon>
        <taxon>Comamonadaceae</taxon>
        <taxon>Variovorax</taxon>
    </lineage>
</organism>
<reference evidence="2 3" key="1">
    <citation type="submission" date="2015-03" db="EMBL/GenBank/DDBJ databases">
        <title>Genome sequence of Variovorax paradoxus TBEA6.</title>
        <authorList>
            <person name="Poehlein A."/>
            <person name="Schuldes J."/>
            <person name="Wuebbeler J.H."/>
            <person name="Hiessl S."/>
            <person name="Steinbuechel A."/>
            <person name="Daniel R."/>
        </authorList>
    </citation>
    <scope>NUCLEOTIDE SEQUENCE [LARGE SCALE GENOMIC DNA]</scope>
    <source>
        <strain evidence="2 3">TBEA6</strain>
    </source>
</reference>
<dbReference type="CDD" id="cd04196">
    <property type="entry name" value="GT_2_like_d"/>
    <property type="match status" value="1"/>
</dbReference>
<comment type="caution">
    <text evidence="2">The sequence shown here is derived from an EMBL/GenBank/DDBJ whole genome shotgun (WGS) entry which is preliminary data.</text>
</comment>
<dbReference type="InterPro" id="IPR050834">
    <property type="entry name" value="Glycosyltransf_2"/>
</dbReference>
<dbReference type="InterPro" id="IPR001173">
    <property type="entry name" value="Glyco_trans_2-like"/>
</dbReference>
<dbReference type="GO" id="GO:0016757">
    <property type="term" value="F:glycosyltransferase activity"/>
    <property type="evidence" value="ECO:0007669"/>
    <property type="project" value="UniProtKB-KW"/>
</dbReference>
<dbReference type="Proteomes" id="UP000035170">
    <property type="component" value="Unassembled WGS sequence"/>
</dbReference>
<evidence type="ECO:0000259" key="1">
    <source>
        <dbReference type="Pfam" id="PF00535"/>
    </source>
</evidence>
<dbReference type="EMBL" id="JZWI01000026">
    <property type="protein sequence ID" value="KLN54098.1"/>
    <property type="molecule type" value="Genomic_DNA"/>
</dbReference>
<gene>
    <name evidence="2" type="primary">epsE4</name>
    <name evidence="2" type="ORF">VPARA_46660</name>
</gene>
<dbReference type="SUPFAM" id="SSF53448">
    <property type="entry name" value="Nucleotide-diphospho-sugar transferases"/>
    <property type="match status" value="1"/>
</dbReference>
<proteinExistence type="predicted"/>
<dbReference type="EC" id="2.4.-.-" evidence="2"/>